<dbReference type="Proteomes" id="UP001057375">
    <property type="component" value="Unassembled WGS sequence"/>
</dbReference>
<evidence type="ECO:0000313" key="2">
    <source>
        <dbReference type="Proteomes" id="UP001057375"/>
    </source>
</evidence>
<reference evidence="1" key="1">
    <citation type="submission" date="2022-03" db="EMBL/GenBank/DDBJ databases">
        <title>Draft genome sequence of Aduncisulcus paluster, a free-living microaerophilic Fornicata.</title>
        <authorList>
            <person name="Yuyama I."/>
            <person name="Kume K."/>
            <person name="Tamura T."/>
            <person name="Inagaki Y."/>
            <person name="Hashimoto T."/>
        </authorList>
    </citation>
    <scope>NUCLEOTIDE SEQUENCE</scope>
    <source>
        <strain evidence="1">NY0171</strain>
    </source>
</reference>
<keyword evidence="2" id="KW-1185">Reference proteome</keyword>
<sequence>MSKRVHSCRDSRTPIWQVFEKSANSCLQIQRSELEAFDLGRRKFDKFSVIPNVQVINHSISIIRDSREHTRKMKREEEKREEEDIFSQDIRRIRGVIYIAIGNLSSLCDHMCALLNFSTSCSYPDHPNNYKIVAQVISNLNSLKPPQFSTAREFLSYSLFWSLDSGTARRIDGVLQSATATIATHVAVALNPLFDCAVTTSSVCAKSRALKCVSARMTVAQD</sequence>
<protein>
    <submittedName>
        <fullName evidence="1">Uncharacterized protein</fullName>
    </submittedName>
</protein>
<feature type="non-terminal residue" evidence="1">
    <location>
        <position position="222"/>
    </location>
</feature>
<proteinExistence type="predicted"/>
<dbReference type="EMBL" id="BQXS01011241">
    <property type="protein sequence ID" value="GKT36499.1"/>
    <property type="molecule type" value="Genomic_DNA"/>
</dbReference>
<accession>A0ABQ5KVP4</accession>
<comment type="caution">
    <text evidence="1">The sequence shown here is derived from an EMBL/GenBank/DDBJ whole genome shotgun (WGS) entry which is preliminary data.</text>
</comment>
<gene>
    <name evidence="1" type="ORF">ADUPG1_009455</name>
</gene>
<name>A0ABQ5KVP4_9EUKA</name>
<evidence type="ECO:0000313" key="1">
    <source>
        <dbReference type="EMBL" id="GKT36499.1"/>
    </source>
</evidence>
<organism evidence="1 2">
    <name type="scientific">Aduncisulcus paluster</name>
    <dbReference type="NCBI Taxonomy" id="2918883"/>
    <lineage>
        <taxon>Eukaryota</taxon>
        <taxon>Metamonada</taxon>
        <taxon>Carpediemonas-like organisms</taxon>
        <taxon>Aduncisulcus</taxon>
    </lineage>
</organism>